<evidence type="ECO:0000313" key="3">
    <source>
        <dbReference type="Proteomes" id="UP001139157"/>
    </source>
</evidence>
<comment type="caution">
    <text evidence="2">The sequence shown here is derived from an EMBL/GenBank/DDBJ whole genome shotgun (WGS) entry which is preliminary data.</text>
</comment>
<gene>
    <name evidence="2" type="ORF">NDR86_12400</name>
</gene>
<dbReference type="InterPro" id="IPR025447">
    <property type="entry name" value="DUF4192"/>
</dbReference>
<name>A0A9X2E5Y4_9NOCA</name>
<dbReference type="AlphaFoldDB" id="A0A9X2E5Y4"/>
<dbReference type="Proteomes" id="UP001139157">
    <property type="component" value="Unassembled WGS sequence"/>
</dbReference>
<dbReference type="EMBL" id="JAMRXG010000004">
    <property type="protein sequence ID" value="MCM6774275.1"/>
    <property type="molecule type" value="Genomic_DNA"/>
</dbReference>
<keyword evidence="3" id="KW-1185">Reference proteome</keyword>
<organism evidence="2 3">
    <name type="scientific">Nocardia pulmonis</name>
    <dbReference type="NCBI Taxonomy" id="2951408"/>
    <lineage>
        <taxon>Bacteria</taxon>
        <taxon>Bacillati</taxon>
        <taxon>Actinomycetota</taxon>
        <taxon>Actinomycetes</taxon>
        <taxon>Mycobacteriales</taxon>
        <taxon>Nocardiaceae</taxon>
        <taxon>Nocardia</taxon>
    </lineage>
</organism>
<protein>
    <submittedName>
        <fullName evidence="2">DUF4192 family protein</fullName>
    </submittedName>
</protein>
<evidence type="ECO:0000313" key="2">
    <source>
        <dbReference type="EMBL" id="MCM6774275.1"/>
    </source>
</evidence>
<reference evidence="2" key="1">
    <citation type="submission" date="2022-06" db="EMBL/GenBank/DDBJ databases">
        <title>Novel species in genus nocardia.</title>
        <authorList>
            <person name="Li F."/>
        </authorList>
    </citation>
    <scope>NUCLEOTIDE SEQUENCE</scope>
    <source>
        <strain evidence="2">CDC141</strain>
    </source>
</reference>
<feature type="compositionally biased region" description="Pro residues" evidence="1">
    <location>
        <begin position="36"/>
        <end position="49"/>
    </location>
</feature>
<dbReference type="Pfam" id="PF13830">
    <property type="entry name" value="DUF4192"/>
    <property type="match status" value="1"/>
</dbReference>
<dbReference type="RefSeq" id="WP_251911797.1">
    <property type="nucleotide sequence ID" value="NZ_JAMRXG010000004.1"/>
</dbReference>
<accession>A0A9X2E5Y4</accession>
<sequence length="434" mass="45978">MTTPAEPRPNDNSSIELPRHAPICRSPKGMTWDQRPVPPPRDGVPPSPPAASGGVADGPADPDEPVCPNPELRVADPGEFVAAVPALLGFFPRRSLVACLLHEAPDRPDSLRLGSVARHDLDVPGRAAWARLAGQLTVICAQEQALAVLILIVDDRAGAPRAGDPGARSARHRELVGVLRGALEAEGVEVAEAVVVREITDEGLWWSLLHFDCLGLQSDPMASPIALAHVLDGRPIRASRAELEAVVAPDPHATAEVAAQLDAAVEEARRRYERAVRHCEPGHYSRDALELVLWLIATADSGGSLEPRELADLAVALRDSTVRDALFALAASDHANAAEAVWTRLCRCVDGDDRAEAATLLGYSAYLRGDGPLAGVALAAALAADPGHRIAALLDTALRTGLPPHEVRKLARSGQDRAASVGVELGIDPDRFDR</sequence>
<feature type="compositionally biased region" description="Low complexity" evidence="1">
    <location>
        <begin position="50"/>
        <end position="59"/>
    </location>
</feature>
<evidence type="ECO:0000256" key="1">
    <source>
        <dbReference type="SAM" id="MobiDB-lite"/>
    </source>
</evidence>
<feature type="region of interest" description="Disordered" evidence="1">
    <location>
        <begin position="1"/>
        <end position="71"/>
    </location>
</feature>
<proteinExistence type="predicted"/>